<dbReference type="InterPro" id="IPR018908">
    <property type="entry name" value="TMEM234"/>
</dbReference>
<dbReference type="EMBL" id="CAJNOQ010002033">
    <property type="protein sequence ID" value="CAF0934237.1"/>
    <property type="molecule type" value="Genomic_DNA"/>
</dbReference>
<keyword evidence="5 6" id="KW-0472">Membrane</keyword>
<dbReference type="SUPFAM" id="SSF103481">
    <property type="entry name" value="Multidrug resistance efflux transporter EmrE"/>
    <property type="match status" value="1"/>
</dbReference>
<keyword evidence="9" id="KW-1185">Reference proteome</keyword>
<feature type="transmembrane region" description="Helical" evidence="6">
    <location>
        <begin position="26"/>
        <end position="47"/>
    </location>
</feature>
<keyword evidence="3 6" id="KW-0812">Transmembrane</keyword>
<comment type="similarity">
    <text evidence="2">Belongs to the TMEM234 family.</text>
</comment>
<dbReference type="InterPro" id="IPR037185">
    <property type="entry name" value="EmrE-like"/>
</dbReference>
<evidence type="ECO:0000256" key="5">
    <source>
        <dbReference type="ARBA" id="ARBA00023136"/>
    </source>
</evidence>
<protein>
    <submittedName>
        <fullName evidence="7">Uncharacterized protein</fullName>
    </submittedName>
</protein>
<feature type="transmembrane region" description="Helical" evidence="6">
    <location>
        <begin position="82"/>
        <end position="98"/>
    </location>
</feature>
<dbReference type="GO" id="GO:0016020">
    <property type="term" value="C:membrane"/>
    <property type="evidence" value="ECO:0007669"/>
    <property type="project" value="UniProtKB-SubCell"/>
</dbReference>
<dbReference type="OrthoDB" id="43458at2759"/>
<dbReference type="Proteomes" id="UP000663829">
    <property type="component" value="Unassembled WGS sequence"/>
</dbReference>
<dbReference type="PANTHER" id="PTHR28668:SF1">
    <property type="entry name" value="TRANSMEMBRANE PROTEIN 234"/>
    <property type="match status" value="1"/>
</dbReference>
<dbReference type="PANTHER" id="PTHR28668">
    <property type="entry name" value="TRANSMEMBRANE PROTEIN 234"/>
    <property type="match status" value="1"/>
</dbReference>
<accession>A0A814C005</accession>
<proteinExistence type="inferred from homology"/>
<evidence type="ECO:0000256" key="3">
    <source>
        <dbReference type="ARBA" id="ARBA00022692"/>
    </source>
</evidence>
<name>A0A814C005_9BILA</name>
<reference evidence="7" key="1">
    <citation type="submission" date="2021-02" db="EMBL/GenBank/DDBJ databases">
        <authorList>
            <person name="Nowell W R."/>
        </authorList>
    </citation>
    <scope>NUCLEOTIDE SEQUENCE</scope>
</reference>
<sequence length="116" mass="13341">GITNSFLHRGTKGVDRIEEANYVKKFILEIYFLFTNVNLGSVLYYYSLTKEDFSIAVPVTNALTLIVTYICDAVFRKELRSLKFMIGILLVTIGIFSNEQLFHTSNMDIEYSRPLL</sequence>
<dbReference type="EMBL" id="CAJOBC010002032">
    <property type="protein sequence ID" value="CAF3711730.1"/>
    <property type="molecule type" value="Genomic_DNA"/>
</dbReference>
<keyword evidence="4 6" id="KW-1133">Transmembrane helix</keyword>
<dbReference type="Pfam" id="PF10639">
    <property type="entry name" value="TMEM234"/>
    <property type="match status" value="1"/>
</dbReference>
<dbReference type="AlphaFoldDB" id="A0A814C005"/>
<evidence type="ECO:0000313" key="7">
    <source>
        <dbReference type="EMBL" id="CAF0934237.1"/>
    </source>
</evidence>
<dbReference type="Proteomes" id="UP000681722">
    <property type="component" value="Unassembled WGS sequence"/>
</dbReference>
<comment type="subcellular location">
    <subcellularLocation>
        <location evidence="1">Membrane</location>
        <topology evidence="1">Multi-pass membrane protein</topology>
    </subcellularLocation>
</comment>
<evidence type="ECO:0000313" key="9">
    <source>
        <dbReference type="Proteomes" id="UP000663829"/>
    </source>
</evidence>
<evidence type="ECO:0000256" key="1">
    <source>
        <dbReference type="ARBA" id="ARBA00004141"/>
    </source>
</evidence>
<organism evidence="7 9">
    <name type="scientific">Didymodactylos carnosus</name>
    <dbReference type="NCBI Taxonomy" id="1234261"/>
    <lineage>
        <taxon>Eukaryota</taxon>
        <taxon>Metazoa</taxon>
        <taxon>Spiralia</taxon>
        <taxon>Gnathifera</taxon>
        <taxon>Rotifera</taxon>
        <taxon>Eurotatoria</taxon>
        <taxon>Bdelloidea</taxon>
        <taxon>Philodinida</taxon>
        <taxon>Philodinidae</taxon>
        <taxon>Didymodactylos</taxon>
    </lineage>
</organism>
<evidence type="ECO:0000256" key="6">
    <source>
        <dbReference type="SAM" id="Phobius"/>
    </source>
</evidence>
<evidence type="ECO:0000313" key="8">
    <source>
        <dbReference type="EMBL" id="CAF3711730.1"/>
    </source>
</evidence>
<feature type="transmembrane region" description="Helical" evidence="6">
    <location>
        <begin position="53"/>
        <end position="75"/>
    </location>
</feature>
<evidence type="ECO:0000256" key="2">
    <source>
        <dbReference type="ARBA" id="ARBA00005977"/>
    </source>
</evidence>
<gene>
    <name evidence="7" type="ORF">GPM918_LOCUS10353</name>
    <name evidence="8" type="ORF">SRO942_LOCUS10353</name>
</gene>
<dbReference type="Gene3D" id="1.10.3730.20">
    <property type="match status" value="1"/>
</dbReference>
<feature type="non-terminal residue" evidence="7">
    <location>
        <position position="1"/>
    </location>
</feature>
<comment type="caution">
    <text evidence="7">The sequence shown here is derived from an EMBL/GenBank/DDBJ whole genome shotgun (WGS) entry which is preliminary data.</text>
</comment>
<evidence type="ECO:0000256" key="4">
    <source>
        <dbReference type="ARBA" id="ARBA00022989"/>
    </source>
</evidence>